<keyword evidence="3" id="KW-0805">Transcription regulation</keyword>
<dbReference type="AlphaFoldDB" id="T1KVL0"/>
<dbReference type="CDD" id="cd07979">
    <property type="entry name" value="HFD_TAF9"/>
    <property type="match status" value="1"/>
</dbReference>
<dbReference type="InterPro" id="IPR009072">
    <property type="entry name" value="Histone-fold"/>
</dbReference>
<dbReference type="GO" id="GO:0003713">
    <property type="term" value="F:transcription coactivator activity"/>
    <property type="evidence" value="ECO:0007669"/>
    <property type="project" value="TreeGrafter"/>
</dbReference>
<evidence type="ECO:0008006" key="8">
    <source>
        <dbReference type="Google" id="ProtNLM"/>
    </source>
</evidence>
<dbReference type="GO" id="GO:0005669">
    <property type="term" value="C:transcription factor TFIID complex"/>
    <property type="evidence" value="ECO:0007669"/>
    <property type="project" value="TreeGrafter"/>
</dbReference>
<evidence type="ECO:0000256" key="4">
    <source>
        <dbReference type="ARBA" id="ARBA00023163"/>
    </source>
</evidence>
<dbReference type="PANTHER" id="PTHR48068:SF4">
    <property type="entry name" value="TATA-BOX BINDING PROTEIN ASSOCIATED FACTOR 9"/>
    <property type="match status" value="1"/>
</dbReference>
<dbReference type="HOGENOM" id="CLU_068315_3_1_1"/>
<keyword evidence="5" id="KW-0539">Nucleus</keyword>
<dbReference type="InterPro" id="IPR003162">
    <property type="entry name" value="TFIID-31"/>
</dbReference>
<evidence type="ECO:0000256" key="5">
    <source>
        <dbReference type="ARBA" id="ARBA00023242"/>
    </source>
</evidence>
<dbReference type="PANTHER" id="PTHR48068">
    <property type="entry name" value="TAF9 RNA POLYMERASE II, TATA BOX-BINDING PROTEIN (TBP)-ASSOCIATED FACTOR"/>
    <property type="match status" value="1"/>
</dbReference>
<dbReference type="Proteomes" id="UP000015104">
    <property type="component" value="Unassembled WGS sequence"/>
</dbReference>
<proteinExistence type="inferred from homology"/>
<name>T1KVL0_TETUR</name>
<dbReference type="InterPro" id="IPR051431">
    <property type="entry name" value="TFIID_subunit_9"/>
</dbReference>
<dbReference type="SUPFAM" id="SSF47113">
    <property type="entry name" value="Histone-fold"/>
    <property type="match status" value="1"/>
</dbReference>
<gene>
    <name evidence="6" type="primary">107367754</name>
</gene>
<evidence type="ECO:0000256" key="2">
    <source>
        <dbReference type="ARBA" id="ARBA00007646"/>
    </source>
</evidence>
<evidence type="ECO:0000256" key="1">
    <source>
        <dbReference type="ARBA" id="ARBA00004123"/>
    </source>
</evidence>
<sequence length="131" mass="15149">MPVVKKKLPKDSGIIISLMKEIGITEFELKAVNQLLEFAYRYVTDILEDARLYSVHAEKSVVTVADIKLAIQSRSEKMSPELPPRNLLMDIAYDINSEPMPLIRQNNGLRLPPERFSLITANQRNKRRRHY</sequence>
<dbReference type="EMBL" id="CAEY01000613">
    <property type="status" value="NOT_ANNOTATED_CDS"/>
    <property type="molecule type" value="Genomic_DNA"/>
</dbReference>
<dbReference type="EnsemblMetazoa" id="tetur23g01040.1">
    <property type="protein sequence ID" value="tetur23g01040.1"/>
    <property type="gene ID" value="tetur23g01040"/>
</dbReference>
<organism evidence="6 7">
    <name type="scientific">Tetranychus urticae</name>
    <name type="common">Two-spotted spider mite</name>
    <dbReference type="NCBI Taxonomy" id="32264"/>
    <lineage>
        <taxon>Eukaryota</taxon>
        <taxon>Metazoa</taxon>
        <taxon>Ecdysozoa</taxon>
        <taxon>Arthropoda</taxon>
        <taxon>Chelicerata</taxon>
        <taxon>Arachnida</taxon>
        <taxon>Acari</taxon>
        <taxon>Acariformes</taxon>
        <taxon>Trombidiformes</taxon>
        <taxon>Prostigmata</taxon>
        <taxon>Eleutherengona</taxon>
        <taxon>Raphignathae</taxon>
        <taxon>Tetranychoidea</taxon>
        <taxon>Tetranychidae</taxon>
        <taxon>Tetranychus</taxon>
    </lineage>
</organism>
<comment type="similarity">
    <text evidence="2">Belongs to the TAF9 family.</text>
</comment>
<dbReference type="GO" id="GO:0000124">
    <property type="term" value="C:SAGA complex"/>
    <property type="evidence" value="ECO:0007669"/>
    <property type="project" value="TreeGrafter"/>
</dbReference>
<evidence type="ECO:0000313" key="6">
    <source>
        <dbReference type="EnsemblMetazoa" id="tetur23g01040.1"/>
    </source>
</evidence>
<keyword evidence="4" id="KW-0804">Transcription</keyword>
<keyword evidence="7" id="KW-1185">Reference proteome</keyword>
<reference evidence="6" key="2">
    <citation type="submission" date="2015-06" db="UniProtKB">
        <authorList>
            <consortium name="EnsemblMetazoa"/>
        </authorList>
    </citation>
    <scope>IDENTIFICATION</scope>
</reference>
<dbReference type="GO" id="GO:0046982">
    <property type="term" value="F:protein heterodimerization activity"/>
    <property type="evidence" value="ECO:0007669"/>
    <property type="project" value="InterPro"/>
</dbReference>
<reference evidence="7" key="1">
    <citation type="submission" date="2011-08" db="EMBL/GenBank/DDBJ databases">
        <authorList>
            <person name="Rombauts S."/>
        </authorList>
    </citation>
    <scope>NUCLEOTIDE SEQUENCE</scope>
    <source>
        <strain evidence="7">London</strain>
    </source>
</reference>
<dbReference type="eggNOG" id="KOG3334">
    <property type="taxonomic scope" value="Eukaryota"/>
</dbReference>
<dbReference type="OrthoDB" id="341924at2759"/>
<evidence type="ECO:0000256" key="3">
    <source>
        <dbReference type="ARBA" id="ARBA00023015"/>
    </source>
</evidence>
<dbReference type="Pfam" id="PF02291">
    <property type="entry name" value="TFIID-31kDa"/>
    <property type="match status" value="1"/>
</dbReference>
<evidence type="ECO:0000313" key="7">
    <source>
        <dbReference type="Proteomes" id="UP000015104"/>
    </source>
</evidence>
<dbReference type="Gene3D" id="1.10.20.10">
    <property type="entry name" value="Histone, subunit A"/>
    <property type="match status" value="1"/>
</dbReference>
<dbReference type="GO" id="GO:0016251">
    <property type="term" value="F:RNA polymerase II general transcription initiation factor activity"/>
    <property type="evidence" value="ECO:0007669"/>
    <property type="project" value="TreeGrafter"/>
</dbReference>
<dbReference type="STRING" id="32264.T1KVL0"/>
<dbReference type="OMA" id="AYMNDIG"/>
<dbReference type="KEGG" id="tut:107367754"/>
<dbReference type="GO" id="GO:0051123">
    <property type="term" value="P:RNA polymerase II preinitiation complex assembly"/>
    <property type="evidence" value="ECO:0007669"/>
    <property type="project" value="TreeGrafter"/>
</dbReference>
<accession>T1KVL0</accession>
<comment type="subcellular location">
    <subcellularLocation>
        <location evidence="1">Nucleus</location>
    </subcellularLocation>
</comment>
<protein>
    <recommendedName>
        <fullName evidence="8">Transcription initiation factor TFIID subunit 9</fullName>
    </recommendedName>
</protein>